<dbReference type="AlphaFoldDB" id="A0A9N8Z2D5"/>
<protein>
    <submittedName>
        <fullName evidence="2">10060_t:CDS:1</fullName>
    </submittedName>
</protein>
<evidence type="ECO:0000256" key="1">
    <source>
        <dbReference type="SAM" id="SignalP"/>
    </source>
</evidence>
<accession>A0A9N8Z2D5</accession>
<evidence type="ECO:0000313" key="3">
    <source>
        <dbReference type="Proteomes" id="UP000789570"/>
    </source>
</evidence>
<feature type="signal peptide" evidence="1">
    <location>
        <begin position="1"/>
        <end position="19"/>
    </location>
</feature>
<name>A0A9N8Z2D5_9GLOM</name>
<keyword evidence="3" id="KW-1185">Reference proteome</keyword>
<evidence type="ECO:0000313" key="2">
    <source>
        <dbReference type="EMBL" id="CAG8471725.1"/>
    </source>
</evidence>
<organism evidence="2 3">
    <name type="scientific">Funneliformis caledonium</name>
    <dbReference type="NCBI Taxonomy" id="1117310"/>
    <lineage>
        <taxon>Eukaryota</taxon>
        <taxon>Fungi</taxon>
        <taxon>Fungi incertae sedis</taxon>
        <taxon>Mucoromycota</taxon>
        <taxon>Glomeromycotina</taxon>
        <taxon>Glomeromycetes</taxon>
        <taxon>Glomerales</taxon>
        <taxon>Glomeraceae</taxon>
        <taxon>Funneliformis</taxon>
    </lineage>
</organism>
<proteinExistence type="predicted"/>
<comment type="caution">
    <text evidence="2">The sequence shown here is derived from an EMBL/GenBank/DDBJ whole genome shotgun (WGS) entry which is preliminary data.</text>
</comment>
<feature type="chain" id="PRO_5040278478" evidence="1">
    <location>
        <begin position="20"/>
        <end position="207"/>
    </location>
</feature>
<dbReference type="EMBL" id="CAJVPQ010000331">
    <property type="protein sequence ID" value="CAG8471725.1"/>
    <property type="molecule type" value="Genomic_DNA"/>
</dbReference>
<sequence>MRSFFLALFLLFILHACDADVEGPCEGTVYKFSNNLDGSFFAFANWTNHQLKITDVTITVSFADTENKRKPDGTLILNNNLARNITLFNDVDKDSYTFVKFIELIRSDRIKFDHKTLYYRNDEPSRKNFDKSKPCDIVEDKVQDMVTAGNICNWESNLLEQYELPGDYVVFAQVFYAPKECNAFSCHMNMKNKYHCGISYPVSIDNY</sequence>
<keyword evidence="1" id="KW-0732">Signal</keyword>
<reference evidence="2" key="1">
    <citation type="submission" date="2021-06" db="EMBL/GenBank/DDBJ databases">
        <authorList>
            <person name="Kallberg Y."/>
            <person name="Tangrot J."/>
            <person name="Rosling A."/>
        </authorList>
    </citation>
    <scope>NUCLEOTIDE SEQUENCE</scope>
    <source>
        <strain evidence="2">UK204</strain>
    </source>
</reference>
<dbReference type="Proteomes" id="UP000789570">
    <property type="component" value="Unassembled WGS sequence"/>
</dbReference>
<gene>
    <name evidence="2" type="ORF">FCALED_LOCUS2257</name>
</gene>